<keyword evidence="2" id="KW-1185">Reference proteome</keyword>
<comment type="caution">
    <text evidence="1">The sequence shown here is derived from an EMBL/GenBank/DDBJ whole genome shotgun (WGS) entry which is preliminary data.</text>
</comment>
<sequence length="60" mass="6718">MNASYLIRSEIKSFKQALVYLGEERLRKFISLVAITSTQDDKPDSSIACRFNALVSVSCC</sequence>
<organism evidence="1 2">
    <name type="scientific">Vibrio maritimus</name>
    <dbReference type="NCBI Taxonomy" id="990268"/>
    <lineage>
        <taxon>Bacteria</taxon>
        <taxon>Pseudomonadati</taxon>
        <taxon>Pseudomonadota</taxon>
        <taxon>Gammaproteobacteria</taxon>
        <taxon>Vibrionales</taxon>
        <taxon>Vibrionaceae</taxon>
        <taxon>Vibrio</taxon>
    </lineage>
</organism>
<name>A0A090T4K8_9VIBR</name>
<reference evidence="1 2" key="2">
    <citation type="submission" date="2014-09" db="EMBL/GenBank/DDBJ databases">
        <authorList>
            <consortium name="NBRP consortium"/>
            <person name="Sawabe T."/>
            <person name="Meirelles P."/>
            <person name="Nakanishi M."/>
            <person name="Sayaka M."/>
            <person name="Hattori M."/>
            <person name="Ohkuma M."/>
        </authorList>
    </citation>
    <scope>NUCLEOTIDE SEQUENCE [LARGE SCALE GENOMIC DNA]</scope>
    <source>
        <strain evidence="1 2">JCM 19240</strain>
    </source>
</reference>
<accession>A0A090T4K8</accession>
<evidence type="ECO:0000313" key="1">
    <source>
        <dbReference type="EMBL" id="GAL34900.1"/>
    </source>
</evidence>
<dbReference type="EMBL" id="BBMT01000005">
    <property type="protein sequence ID" value="GAL34900.1"/>
    <property type="molecule type" value="Genomic_DNA"/>
</dbReference>
<protein>
    <submittedName>
        <fullName evidence="1">Predicted signal transduction protein</fullName>
    </submittedName>
</protein>
<reference evidence="1 2" key="1">
    <citation type="submission" date="2014-09" db="EMBL/GenBank/DDBJ databases">
        <title>Vibrio maritimus JCM 19240. (C210) whole genome shotgun sequence.</title>
        <authorList>
            <person name="Sawabe T."/>
            <person name="Meirelles P."/>
            <person name="Nakanishi M."/>
            <person name="Sayaka M."/>
            <person name="Hattori M."/>
            <person name="Ohkuma M."/>
        </authorList>
    </citation>
    <scope>NUCLEOTIDE SEQUENCE [LARGE SCALE GENOMIC DNA]</scope>
    <source>
        <strain evidence="1 2">JCM 19240</strain>
    </source>
</reference>
<dbReference type="AlphaFoldDB" id="A0A090T4K8"/>
<proteinExistence type="predicted"/>
<gene>
    <name evidence="1" type="ORF">JCM19240_4450</name>
</gene>
<dbReference type="Proteomes" id="UP000029224">
    <property type="component" value="Unassembled WGS sequence"/>
</dbReference>
<evidence type="ECO:0000313" key="2">
    <source>
        <dbReference type="Proteomes" id="UP000029224"/>
    </source>
</evidence>
<dbReference type="SUPFAM" id="SSF109604">
    <property type="entry name" value="HD-domain/PDEase-like"/>
    <property type="match status" value="1"/>
</dbReference>